<dbReference type="Gene3D" id="2.30.42.10">
    <property type="match status" value="1"/>
</dbReference>
<accession>A0A1I0G8V3</accession>
<evidence type="ECO:0000259" key="7">
    <source>
        <dbReference type="PROSITE" id="PS50106"/>
    </source>
</evidence>
<gene>
    <name evidence="8" type="ORF">SAMN04489758_12614</name>
</gene>
<proteinExistence type="inferred from homology"/>
<dbReference type="InterPro" id="IPR002477">
    <property type="entry name" value="Peptidoglycan-bd-like"/>
</dbReference>
<dbReference type="RefSeq" id="WP_092354944.1">
    <property type="nucleotide sequence ID" value="NZ_FOIN01000026.1"/>
</dbReference>
<dbReference type="NCBIfam" id="TIGR00225">
    <property type="entry name" value="prc"/>
    <property type="match status" value="1"/>
</dbReference>
<keyword evidence="3 5" id="KW-0378">Hydrolase</keyword>
<dbReference type="EMBL" id="FOIN01000026">
    <property type="protein sequence ID" value="SET66392.1"/>
    <property type="molecule type" value="Genomic_DNA"/>
</dbReference>
<keyword evidence="6" id="KW-1133">Transmembrane helix</keyword>
<dbReference type="Pfam" id="PF01471">
    <property type="entry name" value="PG_binding_1"/>
    <property type="match status" value="1"/>
</dbReference>
<evidence type="ECO:0000256" key="2">
    <source>
        <dbReference type="ARBA" id="ARBA00022670"/>
    </source>
</evidence>
<dbReference type="InterPro" id="IPR036365">
    <property type="entry name" value="PGBD-like_sf"/>
</dbReference>
<comment type="similarity">
    <text evidence="1 5">Belongs to the peptidase S41A family.</text>
</comment>
<dbReference type="GO" id="GO:0004175">
    <property type="term" value="F:endopeptidase activity"/>
    <property type="evidence" value="ECO:0007669"/>
    <property type="project" value="TreeGrafter"/>
</dbReference>
<dbReference type="Pfam" id="PF03572">
    <property type="entry name" value="Peptidase_S41"/>
    <property type="match status" value="1"/>
</dbReference>
<reference evidence="9" key="1">
    <citation type="submission" date="2016-10" db="EMBL/GenBank/DDBJ databases">
        <authorList>
            <person name="Varghese N."/>
            <person name="Submissions S."/>
        </authorList>
    </citation>
    <scope>NUCLEOTIDE SEQUENCE [LARGE SCALE GENOMIC DNA]</scope>
    <source>
        <strain evidence="9">DSM 1551</strain>
    </source>
</reference>
<dbReference type="Gene3D" id="3.30.750.44">
    <property type="match status" value="1"/>
</dbReference>
<dbReference type="GeneID" id="78288898"/>
<feature type="transmembrane region" description="Helical" evidence="6">
    <location>
        <begin position="21"/>
        <end position="41"/>
    </location>
</feature>
<evidence type="ECO:0000256" key="1">
    <source>
        <dbReference type="ARBA" id="ARBA00009179"/>
    </source>
</evidence>
<dbReference type="Proteomes" id="UP000198558">
    <property type="component" value="Unassembled WGS sequence"/>
</dbReference>
<name>A0A1I0G8V3_9FIRM</name>
<keyword evidence="6" id="KW-0472">Membrane</keyword>
<dbReference type="OrthoDB" id="9812068at2"/>
<dbReference type="InterPro" id="IPR004447">
    <property type="entry name" value="Peptidase_S41A"/>
</dbReference>
<keyword evidence="6" id="KW-0812">Transmembrane</keyword>
<dbReference type="CDD" id="cd07560">
    <property type="entry name" value="Peptidase_S41_CPP"/>
    <property type="match status" value="1"/>
</dbReference>
<evidence type="ECO:0000313" key="8">
    <source>
        <dbReference type="EMBL" id="SET66392.1"/>
    </source>
</evidence>
<dbReference type="PROSITE" id="PS50106">
    <property type="entry name" value="PDZ"/>
    <property type="match status" value="1"/>
</dbReference>
<dbReference type="Pfam" id="PF13180">
    <property type="entry name" value="PDZ_2"/>
    <property type="match status" value="1"/>
</dbReference>
<keyword evidence="4 5" id="KW-0720">Serine protease</keyword>
<dbReference type="InterPro" id="IPR036034">
    <property type="entry name" value="PDZ_sf"/>
</dbReference>
<feature type="domain" description="PDZ" evidence="7">
    <location>
        <begin position="104"/>
        <end position="172"/>
    </location>
</feature>
<dbReference type="GO" id="GO:0006508">
    <property type="term" value="P:proteolysis"/>
    <property type="evidence" value="ECO:0007669"/>
    <property type="project" value="UniProtKB-KW"/>
</dbReference>
<evidence type="ECO:0000313" key="9">
    <source>
        <dbReference type="Proteomes" id="UP000198558"/>
    </source>
</evidence>
<dbReference type="PANTHER" id="PTHR32060">
    <property type="entry name" value="TAIL-SPECIFIC PROTEASE"/>
    <property type="match status" value="1"/>
</dbReference>
<dbReference type="AlphaFoldDB" id="A0A1I0G8V3"/>
<dbReference type="GO" id="GO:0007165">
    <property type="term" value="P:signal transduction"/>
    <property type="evidence" value="ECO:0007669"/>
    <property type="project" value="TreeGrafter"/>
</dbReference>
<evidence type="ECO:0000256" key="4">
    <source>
        <dbReference type="ARBA" id="ARBA00022825"/>
    </source>
</evidence>
<evidence type="ECO:0000256" key="3">
    <source>
        <dbReference type="ARBA" id="ARBA00022801"/>
    </source>
</evidence>
<evidence type="ECO:0000256" key="6">
    <source>
        <dbReference type="SAM" id="Phobius"/>
    </source>
</evidence>
<organism evidence="8 9">
    <name type="scientific">Thomasclavelia cocleata</name>
    <dbReference type="NCBI Taxonomy" id="69824"/>
    <lineage>
        <taxon>Bacteria</taxon>
        <taxon>Bacillati</taxon>
        <taxon>Bacillota</taxon>
        <taxon>Erysipelotrichia</taxon>
        <taxon>Erysipelotrichales</taxon>
        <taxon>Coprobacillaceae</taxon>
        <taxon>Thomasclavelia</taxon>
    </lineage>
</organism>
<dbReference type="InterPro" id="IPR036366">
    <property type="entry name" value="PGBDSf"/>
</dbReference>
<dbReference type="GO" id="GO:0030288">
    <property type="term" value="C:outer membrane-bounded periplasmic space"/>
    <property type="evidence" value="ECO:0007669"/>
    <property type="project" value="TreeGrafter"/>
</dbReference>
<dbReference type="SMART" id="SM00245">
    <property type="entry name" value="TSPc"/>
    <property type="match status" value="1"/>
</dbReference>
<dbReference type="SMART" id="SM00228">
    <property type="entry name" value="PDZ"/>
    <property type="match status" value="1"/>
</dbReference>
<dbReference type="SUPFAM" id="SSF47090">
    <property type="entry name" value="PGBD-like"/>
    <property type="match status" value="1"/>
</dbReference>
<keyword evidence="2 5" id="KW-0645">Protease</keyword>
<protein>
    <submittedName>
        <fullName evidence="8">Carboxyl-terminal processing protease</fullName>
    </submittedName>
</protein>
<evidence type="ECO:0000256" key="5">
    <source>
        <dbReference type="RuleBase" id="RU004404"/>
    </source>
</evidence>
<dbReference type="GO" id="GO:0008236">
    <property type="term" value="F:serine-type peptidase activity"/>
    <property type="evidence" value="ECO:0007669"/>
    <property type="project" value="UniProtKB-KW"/>
</dbReference>
<dbReference type="PANTHER" id="PTHR32060:SF30">
    <property type="entry name" value="CARBOXY-TERMINAL PROCESSING PROTEASE CTPA"/>
    <property type="match status" value="1"/>
</dbReference>
<dbReference type="SUPFAM" id="SSF52096">
    <property type="entry name" value="ClpP/crotonase"/>
    <property type="match status" value="1"/>
</dbReference>
<keyword evidence="9" id="KW-1185">Reference proteome</keyword>
<dbReference type="SUPFAM" id="SSF50156">
    <property type="entry name" value="PDZ domain-like"/>
    <property type="match status" value="1"/>
</dbReference>
<dbReference type="Gene3D" id="1.10.101.10">
    <property type="entry name" value="PGBD-like superfamily/PGBD"/>
    <property type="match status" value="1"/>
</dbReference>
<dbReference type="InterPro" id="IPR001478">
    <property type="entry name" value="PDZ"/>
</dbReference>
<dbReference type="Gene3D" id="3.90.226.10">
    <property type="entry name" value="2-enoyl-CoA Hydratase, Chain A, domain 1"/>
    <property type="match status" value="1"/>
</dbReference>
<dbReference type="InterPro" id="IPR029045">
    <property type="entry name" value="ClpP/crotonase-like_dom_sf"/>
</dbReference>
<dbReference type="InterPro" id="IPR005151">
    <property type="entry name" value="Tail-specific_protease"/>
</dbReference>
<sequence>MEDFIQPKQKKIVKKNHFKETVFIVLMIICLGIGFISGYIIRKTNIDTNNRESNTSVLDEAYEILNEYWYNPNDNKVDIEGNSIAALVNSLGDIHSSYFTFEQSVAFNQSVEGNFDGIGVAYTALNNGIIITKVYQNSPATQSGIQVGDIITNVDGSNIAGKSSDEVKELVRGQAGTSVKLRILRNDETFDIDVKRGSVETAVNGEIREENGKKFGYIEISTFSTTTGEEVEDFLQSFVDEQISNLVIDLRGNGGGYLVAANDVLNLFIDEGKTIYQMKEKSGAVQKTKASDCKKYSFANNYILVDGQTASASEVVAGALQELCNFKLVGSQTYGKGTAQTQKQLSDGSVLKYTYARWMLPSGTWINRKGLTPDYLVENIDVSDISTIAVDKDLKYDCVDERVLAMQKSLKILGYDCKREDGYFSSDTVEALKQFESANNLNVDGIYNDNDKNMLISKVIIYINDLSNDYQYKKLIAIMK</sequence>
<dbReference type="CDD" id="cd06782">
    <property type="entry name" value="cpPDZ_CPP-like"/>
    <property type="match status" value="1"/>
</dbReference>